<dbReference type="RefSeq" id="WP_145328438.1">
    <property type="nucleotide sequence ID" value="NZ_VLKR01000015.1"/>
</dbReference>
<organism evidence="2 3">
    <name type="scientific">Sphingobacterium siyangense</name>
    <dbReference type="NCBI Taxonomy" id="459529"/>
    <lineage>
        <taxon>Bacteria</taxon>
        <taxon>Pseudomonadati</taxon>
        <taxon>Bacteroidota</taxon>
        <taxon>Sphingobacteriia</taxon>
        <taxon>Sphingobacteriales</taxon>
        <taxon>Sphingobacteriaceae</taxon>
        <taxon>Sphingobacterium</taxon>
    </lineage>
</organism>
<gene>
    <name evidence="2" type="ORF">IQ31_02990</name>
</gene>
<feature type="domain" description="YubB ferredoxin-like" evidence="1">
    <location>
        <begin position="52"/>
        <end position="136"/>
    </location>
</feature>
<dbReference type="AlphaFoldDB" id="A0A562MG65"/>
<protein>
    <recommendedName>
        <fullName evidence="1">YubB ferredoxin-like domain-containing protein</fullName>
    </recommendedName>
</protein>
<dbReference type="InterPro" id="IPR041329">
    <property type="entry name" value="YubB_C"/>
</dbReference>
<dbReference type="OrthoDB" id="1248468at2"/>
<evidence type="ECO:0000313" key="3">
    <source>
        <dbReference type="Proteomes" id="UP000315908"/>
    </source>
</evidence>
<sequence length="171" mass="20316">MANWCNNTVVFAGKPEAIRQIQQLFKEMAEQEQKEGCGQLPDFVADSNGGYFFGIYQDYDNTDTFQYETKWSPNTEVLQKIAEHYKVDFTQDYEELGNCVFGRATFSDRLLTDIFLEYEDFEQFEFDEETDTYQFEGEEYESDYEILETLLERKIENQFTNTNIQNDETIR</sequence>
<evidence type="ECO:0000313" key="2">
    <source>
        <dbReference type="EMBL" id="TWI18862.1"/>
    </source>
</evidence>
<reference evidence="2 3" key="1">
    <citation type="journal article" date="2015" name="Stand. Genomic Sci.">
        <title>Genomic Encyclopedia of Bacterial and Archaeal Type Strains, Phase III: the genomes of soil and plant-associated and newly described type strains.</title>
        <authorList>
            <person name="Whitman W.B."/>
            <person name="Woyke T."/>
            <person name="Klenk H.P."/>
            <person name="Zhou Y."/>
            <person name="Lilburn T.G."/>
            <person name="Beck B.J."/>
            <person name="De Vos P."/>
            <person name="Vandamme P."/>
            <person name="Eisen J.A."/>
            <person name="Garrity G."/>
            <person name="Hugenholtz P."/>
            <person name="Kyrpides N.C."/>
        </authorList>
    </citation>
    <scope>NUCLEOTIDE SEQUENCE [LARGE SCALE GENOMIC DNA]</scope>
    <source>
        <strain evidence="2 3">CGMCC 1.6855</strain>
    </source>
</reference>
<name>A0A562MG65_9SPHI</name>
<accession>A0A562MG65</accession>
<comment type="caution">
    <text evidence="2">The sequence shown here is derived from an EMBL/GenBank/DDBJ whole genome shotgun (WGS) entry which is preliminary data.</text>
</comment>
<dbReference type="Proteomes" id="UP000315908">
    <property type="component" value="Unassembled WGS sequence"/>
</dbReference>
<proteinExistence type="predicted"/>
<dbReference type="Pfam" id="PF18406">
    <property type="entry name" value="DUF1281_C"/>
    <property type="match status" value="1"/>
</dbReference>
<evidence type="ECO:0000259" key="1">
    <source>
        <dbReference type="Pfam" id="PF18406"/>
    </source>
</evidence>
<dbReference type="EMBL" id="VLKR01000015">
    <property type="protein sequence ID" value="TWI18862.1"/>
    <property type="molecule type" value="Genomic_DNA"/>
</dbReference>